<evidence type="ECO:0000256" key="4">
    <source>
        <dbReference type="ARBA" id="ARBA00022692"/>
    </source>
</evidence>
<comment type="subcellular location">
    <subcellularLocation>
        <location evidence="1">Cell inner membrane</location>
        <topology evidence="1">Multi-pass membrane protein</topology>
    </subcellularLocation>
</comment>
<dbReference type="CDD" id="cd06582">
    <property type="entry name" value="TM_PBP1_LivH_like"/>
    <property type="match status" value="1"/>
</dbReference>
<keyword evidence="2" id="KW-0813">Transport</keyword>
<feature type="transmembrane region" description="Helical" evidence="9">
    <location>
        <begin position="461"/>
        <end position="481"/>
    </location>
</feature>
<evidence type="ECO:0000256" key="3">
    <source>
        <dbReference type="ARBA" id="ARBA00022475"/>
    </source>
</evidence>
<evidence type="ECO:0000256" key="9">
    <source>
        <dbReference type="SAM" id="Phobius"/>
    </source>
</evidence>
<keyword evidence="3" id="KW-1003">Cell membrane</keyword>
<name>A0A7T4UT90_9GAMM</name>
<evidence type="ECO:0000313" key="12">
    <source>
        <dbReference type="Proteomes" id="UP000596063"/>
    </source>
</evidence>
<keyword evidence="5" id="KW-0029">Amino-acid transport</keyword>
<dbReference type="GO" id="GO:0022857">
    <property type="term" value="F:transmembrane transporter activity"/>
    <property type="evidence" value="ECO:0007669"/>
    <property type="project" value="InterPro"/>
</dbReference>
<keyword evidence="12" id="KW-1185">Reference proteome</keyword>
<dbReference type="NCBIfam" id="TIGR03409">
    <property type="entry name" value="urea_trans_UrtB"/>
    <property type="match status" value="1"/>
</dbReference>
<proteinExistence type="inferred from homology"/>
<dbReference type="AlphaFoldDB" id="A0A7T4UT90"/>
<accession>A0A7T4UT90</accession>
<evidence type="ECO:0000256" key="5">
    <source>
        <dbReference type="ARBA" id="ARBA00022970"/>
    </source>
</evidence>
<dbReference type="EMBL" id="CP066167">
    <property type="protein sequence ID" value="QQD20225.1"/>
    <property type="molecule type" value="Genomic_DNA"/>
</dbReference>
<feature type="transmembrane region" description="Helical" evidence="9">
    <location>
        <begin position="532"/>
        <end position="552"/>
    </location>
</feature>
<dbReference type="KEGG" id="snan:I6N98_17315"/>
<dbReference type="InterPro" id="IPR017779">
    <property type="entry name" value="ABC_UrtB_bac"/>
</dbReference>
<evidence type="ECO:0000256" key="7">
    <source>
        <dbReference type="ARBA" id="ARBA00023136"/>
    </source>
</evidence>
<evidence type="ECO:0000256" key="6">
    <source>
        <dbReference type="ARBA" id="ARBA00022989"/>
    </source>
</evidence>
<dbReference type="PANTHER" id="PTHR11795">
    <property type="entry name" value="BRANCHED-CHAIN AMINO ACID TRANSPORT SYSTEM PERMEASE PROTEIN LIVH"/>
    <property type="match status" value="1"/>
</dbReference>
<dbReference type="InterPro" id="IPR052157">
    <property type="entry name" value="BCAA_transport_permease"/>
</dbReference>
<sequence>MYWRILKLRSLLPLSLVLGLALSCGVSVAQEASSEEPLAEEAANTASPEPSPEQLFTQLISARSTSKKTELIERIAQSDFPRAQDILTALQEGDLYYTRDDAQTLVYAKRHPDGYSLTSVMTDGDLGVVGRRDVRKISINNSLRSLLRGILAEMALRNEDPARRLEAAKNLVRSPDESYLPAIERALAAEQDDKVIESLKLAAAMINIDDEDQATRLSAIEAMRGSLDSDILSLLSAMQLTDSDGNYMERDETVRLAAASVLKEAKAATQLYKLVENTFFGLSLGSVLLLTAVGLAITFGVMGVINMAHGEMMMLGAYTTYVIQQIMPNHIDISIIVAIPAAFVVSGLVGIAIERGVIRHLYGRPLETLLATFGISLILQQAVRTIFSPLNKSVTTPSWLSGSWEINGALSLTYNRLYIIVFSIIVLLGLVLLMKKTYMGLQMRAVTQNRAMANSMGIRSAWVDALTFGLGSGIAGIAGVALSQLTNVGPNLGQNYIIDSFMVVVFGGVGNLFGTFFAAMSLGVANKFMEPFAGAVLAKIFVLVFIILFIQWRPRGLFALKGRSVED</sequence>
<dbReference type="InterPro" id="IPR001851">
    <property type="entry name" value="ABC_transp_permease"/>
</dbReference>
<feature type="transmembrane region" description="Helical" evidence="9">
    <location>
        <begin position="501"/>
        <end position="525"/>
    </location>
</feature>
<keyword evidence="7 9" id="KW-0472">Membrane</keyword>
<dbReference type="GO" id="GO:0006865">
    <property type="term" value="P:amino acid transport"/>
    <property type="evidence" value="ECO:0007669"/>
    <property type="project" value="UniProtKB-KW"/>
</dbReference>
<comment type="similarity">
    <text evidence="8">Belongs to the binding-protein-dependent transport system permease family. LivHM subfamily.</text>
</comment>
<protein>
    <submittedName>
        <fullName evidence="11">Urea ABC transporter permease subunit UrtB</fullName>
    </submittedName>
</protein>
<feature type="chain" id="PRO_5032288434" evidence="10">
    <location>
        <begin position="30"/>
        <end position="567"/>
    </location>
</feature>
<evidence type="ECO:0000256" key="2">
    <source>
        <dbReference type="ARBA" id="ARBA00022448"/>
    </source>
</evidence>
<keyword evidence="6 9" id="KW-1133">Transmembrane helix</keyword>
<dbReference type="SUPFAM" id="SSF48371">
    <property type="entry name" value="ARM repeat"/>
    <property type="match status" value="1"/>
</dbReference>
<organism evidence="11 12">
    <name type="scientific">Spongiibacter nanhainus</name>
    <dbReference type="NCBI Taxonomy" id="2794344"/>
    <lineage>
        <taxon>Bacteria</taxon>
        <taxon>Pseudomonadati</taxon>
        <taxon>Pseudomonadota</taxon>
        <taxon>Gammaproteobacteria</taxon>
        <taxon>Cellvibrionales</taxon>
        <taxon>Spongiibacteraceae</taxon>
        <taxon>Spongiibacter</taxon>
    </lineage>
</organism>
<feature type="transmembrane region" description="Helical" evidence="9">
    <location>
        <begin position="333"/>
        <end position="353"/>
    </location>
</feature>
<dbReference type="InterPro" id="IPR016024">
    <property type="entry name" value="ARM-type_fold"/>
</dbReference>
<feature type="signal peptide" evidence="10">
    <location>
        <begin position="1"/>
        <end position="29"/>
    </location>
</feature>
<evidence type="ECO:0000256" key="8">
    <source>
        <dbReference type="ARBA" id="ARBA00037998"/>
    </source>
</evidence>
<feature type="transmembrane region" description="Helical" evidence="9">
    <location>
        <begin position="279"/>
        <end position="305"/>
    </location>
</feature>
<keyword evidence="4 9" id="KW-0812">Transmembrane</keyword>
<gene>
    <name evidence="11" type="primary">urtB</name>
    <name evidence="11" type="ORF">I6N98_17315</name>
</gene>
<dbReference type="PROSITE" id="PS51257">
    <property type="entry name" value="PROKAR_LIPOPROTEIN"/>
    <property type="match status" value="1"/>
</dbReference>
<dbReference type="GO" id="GO:0005886">
    <property type="term" value="C:plasma membrane"/>
    <property type="evidence" value="ECO:0007669"/>
    <property type="project" value="UniProtKB-SubCell"/>
</dbReference>
<evidence type="ECO:0000256" key="1">
    <source>
        <dbReference type="ARBA" id="ARBA00004429"/>
    </source>
</evidence>
<dbReference type="Proteomes" id="UP000596063">
    <property type="component" value="Chromosome"/>
</dbReference>
<reference evidence="11 12" key="1">
    <citation type="submission" date="2020-12" db="EMBL/GenBank/DDBJ databases">
        <authorList>
            <person name="Shan Y."/>
        </authorList>
    </citation>
    <scope>NUCLEOTIDE SEQUENCE [LARGE SCALE GENOMIC DNA]</scope>
    <source>
        <strain evidence="12">csc3.9</strain>
    </source>
</reference>
<dbReference type="Pfam" id="PF02653">
    <property type="entry name" value="BPD_transp_2"/>
    <property type="match status" value="1"/>
</dbReference>
<feature type="transmembrane region" description="Helical" evidence="9">
    <location>
        <begin position="417"/>
        <end position="434"/>
    </location>
</feature>
<evidence type="ECO:0000256" key="10">
    <source>
        <dbReference type="SAM" id="SignalP"/>
    </source>
</evidence>
<keyword evidence="10" id="KW-0732">Signal</keyword>
<evidence type="ECO:0000313" key="11">
    <source>
        <dbReference type="EMBL" id="QQD20225.1"/>
    </source>
</evidence>
<dbReference type="PANTHER" id="PTHR11795:SF447">
    <property type="entry name" value="ABC TRANSPORTER PERMEASE PROTEIN"/>
    <property type="match status" value="1"/>
</dbReference>